<evidence type="ECO:0000313" key="1">
    <source>
        <dbReference type="EMBL" id="VEP13004.1"/>
    </source>
</evidence>
<reference evidence="1 2" key="1">
    <citation type="submission" date="2019-01" db="EMBL/GenBank/DDBJ databases">
        <authorList>
            <person name="Brito A."/>
        </authorList>
    </citation>
    <scope>NUCLEOTIDE SEQUENCE [LARGE SCALE GENOMIC DNA]</scope>
    <source>
        <strain evidence="1">1</strain>
    </source>
</reference>
<dbReference type="RefSeq" id="WP_186376073.1">
    <property type="nucleotide sequence ID" value="NZ_LR213928.1"/>
</dbReference>
<gene>
    <name evidence="1" type="ORF">H1P_1770011</name>
</gene>
<dbReference type="AlphaFoldDB" id="A0A563VNI6"/>
<sequence>MLEKKWAQKPLLKSMPVFQQGRVFFVDSYLWSGHTRGPLTDQLILEALPDLLLDSVKN</sequence>
<dbReference type="Proteomes" id="UP000320055">
    <property type="component" value="Unassembled WGS sequence"/>
</dbReference>
<dbReference type="SUPFAM" id="SSF53807">
    <property type="entry name" value="Helical backbone' metal receptor"/>
    <property type="match status" value="1"/>
</dbReference>
<proteinExistence type="predicted"/>
<dbReference type="Gene3D" id="3.40.50.1980">
    <property type="entry name" value="Nitrogenase molybdenum iron protein domain"/>
    <property type="match status" value="1"/>
</dbReference>
<name>A0A563VNI6_9CYAN</name>
<keyword evidence="2" id="KW-1185">Reference proteome</keyword>
<accession>A0A563VNI6</accession>
<dbReference type="EMBL" id="CAACVJ010000087">
    <property type="protein sequence ID" value="VEP13004.1"/>
    <property type="molecule type" value="Genomic_DNA"/>
</dbReference>
<protein>
    <recommendedName>
        <fullName evidence="3">Periplasmic binding protein</fullName>
    </recommendedName>
</protein>
<organism evidence="1 2">
    <name type="scientific">Hyella patelloides LEGE 07179</name>
    <dbReference type="NCBI Taxonomy" id="945734"/>
    <lineage>
        <taxon>Bacteria</taxon>
        <taxon>Bacillati</taxon>
        <taxon>Cyanobacteriota</taxon>
        <taxon>Cyanophyceae</taxon>
        <taxon>Pleurocapsales</taxon>
        <taxon>Hyellaceae</taxon>
        <taxon>Hyella</taxon>
    </lineage>
</organism>
<evidence type="ECO:0000313" key="2">
    <source>
        <dbReference type="Proteomes" id="UP000320055"/>
    </source>
</evidence>
<evidence type="ECO:0008006" key="3">
    <source>
        <dbReference type="Google" id="ProtNLM"/>
    </source>
</evidence>